<dbReference type="Proteomes" id="UP000193355">
    <property type="component" value="Unassembled WGS sequence"/>
</dbReference>
<dbReference type="EMBL" id="FXBB01000054">
    <property type="protein sequence ID" value="SMG51028.1"/>
    <property type="molecule type" value="Genomic_DNA"/>
</dbReference>
<evidence type="ECO:0000313" key="2">
    <source>
        <dbReference type="EMBL" id="SMG51028.1"/>
    </source>
</evidence>
<name>A0A1X7LAY7_9BACT</name>
<dbReference type="InterPro" id="IPR043723">
    <property type="entry name" value="DUF5665"/>
</dbReference>
<dbReference type="AlphaFoldDB" id="A0A1X7LAY7"/>
<keyword evidence="1" id="KW-0472">Membrane</keyword>
<organism evidence="2 3">
    <name type="scientific">Dethiosulfovibrio salsuginis</name>
    <dbReference type="NCBI Taxonomy" id="561720"/>
    <lineage>
        <taxon>Bacteria</taxon>
        <taxon>Thermotogati</taxon>
        <taxon>Synergistota</taxon>
        <taxon>Synergistia</taxon>
        <taxon>Synergistales</taxon>
        <taxon>Dethiosulfovibrionaceae</taxon>
        <taxon>Dethiosulfovibrio</taxon>
    </lineage>
</organism>
<dbReference type="STRING" id="561720.SAMN06275492_1548"/>
<accession>A0A1X7LAY7</accession>
<dbReference type="Pfam" id="PF18910">
    <property type="entry name" value="DUF5665"/>
    <property type="match status" value="1"/>
</dbReference>
<feature type="transmembrane region" description="Helical" evidence="1">
    <location>
        <begin position="7"/>
        <end position="40"/>
    </location>
</feature>
<keyword evidence="3" id="KW-1185">Reference proteome</keyword>
<protein>
    <submittedName>
        <fullName evidence="2">Uncharacterized protein</fullName>
    </submittedName>
</protein>
<sequence>MKYRRFLWVSFLGGVARGVGFALGLTVVAAGILWGLVGFLRTVVDWNLPFIGQYVAEFLKVVMDQMDLLQHGVR</sequence>
<gene>
    <name evidence="2" type="ORF">SAMN06275492_1548</name>
</gene>
<keyword evidence="1" id="KW-0812">Transmembrane</keyword>
<dbReference type="RefSeq" id="WP_085545685.1">
    <property type="nucleotide sequence ID" value="NZ_FXBB01000054.1"/>
</dbReference>
<evidence type="ECO:0000313" key="3">
    <source>
        <dbReference type="Proteomes" id="UP000193355"/>
    </source>
</evidence>
<reference evidence="3" key="1">
    <citation type="submission" date="2017-04" db="EMBL/GenBank/DDBJ databases">
        <authorList>
            <person name="Varghese N."/>
            <person name="Submissions S."/>
        </authorList>
    </citation>
    <scope>NUCLEOTIDE SEQUENCE [LARGE SCALE GENOMIC DNA]</scope>
    <source>
        <strain evidence="3">USBA 82</strain>
    </source>
</reference>
<keyword evidence="1" id="KW-1133">Transmembrane helix</keyword>
<evidence type="ECO:0000256" key="1">
    <source>
        <dbReference type="SAM" id="Phobius"/>
    </source>
</evidence>
<proteinExistence type="predicted"/>